<dbReference type="PANTHER" id="PTHR32328">
    <property type="entry name" value="L-SERYL-TRNA(SEC) SELENIUM TRANSFERASE"/>
    <property type="match status" value="1"/>
</dbReference>
<name>A0ABW5GHP4_9PSEU</name>
<dbReference type="RefSeq" id="WP_345402515.1">
    <property type="nucleotide sequence ID" value="NZ_BAABHG010000014.1"/>
</dbReference>
<dbReference type="PANTHER" id="PTHR32328:SF0">
    <property type="entry name" value="L-SERYL-TRNA(SEC) SELENIUM TRANSFERASE"/>
    <property type="match status" value="1"/>
</dbReference>
<protein>
    <submittedName>
        <fullName evidence="3">Aminotransferase class V-fold PLP-dependent enzyme</fullName>
    </submittedName>
</protein>
<keyword evidence="3" id="KW-0032">Aminotransferase</keyword>
<reference evidence="4" key="1">
    <citation type="journal article" date="2019" name="Int. J. Syst. Evol. Microbiol.">
        <title>The Global Catalogue of Microorganisms (GCM) 10K type strain sequencing project: providing services to taxonomists for standard genome sequencing and annotation.</title>
        <authorList>
            <consortium name="The Broad Institute Genomics Platform"/>
            <consortium name="The Broad Institute Genome Sequencing Center for Infectious Disease"/>
            <person name="Wu L."/>
            <person name="Ma J."/>
        </authorList>
    </citation>
    <scope>NUCLEOTIDE SEQUENCE [LARGE SCALE GENOMIC DNA]</scope>
    <source>
        <strain evidence="4">CGMCC 4.7643</strain>
    </source>
</reference>
<organism evidence="3 4">
    <name type="scientific">Amycolatopsis samaneae</name>
    <dbReference type="NCBI Taxonomy" id="664691"/>
    <lineage>
        <taxon>Bacteria</taxon>
        <taxon>Bacillati</taxon>
        <taxon>Actinomycetota</taxon>
        <taxon>Actinomycetes</taxon>
        <taxon>Pseudonocardiales</taxon>
        <taxon>Pseudonocardiaceae</taxon>
        <taxon>Amycolatopsis</taxon>
    </lineage>
</organism>
<comment type="caution">
    <text evidence="3">The sequence shown here is derived from an EMBL/GenBank/DDBJ whole genome shotgun (WGS) entry which is preliminary data.</text>
</comment>
<evidence type="ECO:0000256" key="1">
    <source>
        <dbReference type="ARBA" id="ARBA00001933"/>
    </source>
</evidence>
<dbReference type="InterPro" id="IPR015424">
    <property type="entry name" value="PyrdxlP-dep_Trfase"/>
</dbReference>
<keyword evidence="3" id="KW-0808">Transferase</keyword>
<comment type="cofactor">
    <cofactor evidence="1">
        <name>pyridoxal 5'-phosphate</name>
        <dbReference type="ChEBI" id="CHEBI:597326"/>
    </cofactor>
</comment>
<sequence length="364" mass="37481">MRAERYRRLGLRPVINAAATLTRLGGSRLAPPAVVAMAEAAGEFVDMPELQRRVGARLAELTGNTAGYVTSGAAAGITLAVASCVTGPEPSTVESFPARAGVAMFRGHRNPYDYNARLLGTGIAEFGADPASMAEAIGPGTACVLWFAGAHYADGAPALSEVIGIAKERGVPVLVDAAAQVPPVSSLWDFTVGLGADAVLVSGGKGLRGPQSSGLVLGSTAVVEGCRAHASPGHGVGRGMKVGKEELLGLLAAVEWSLALDEPALLAEYEKSVTRWVEGLGGLPGVRVERGYPSEAGQPHGRALVRVGATTGWTTDTLVKALWDNDPRIAVNVVGDAIALNPQTLEPGEDVLVLYALRSLLGAR</sequence>
<gene>
    <name evidence="3" type="ORF">ACFSYJ_15460</name>
</gene>
<evidence type="ECO:0000256" key="2">
    <source>
        <dbReference type="ARBA" id="ARBA00022898"/>
    </source>
</evidence>
<dbReference type="EMBL" id="JBHUKU010000007">
    <property type="protein sequence ID" value="MFD2460009.1"/>
    <property type="molecule type" value="Genomic_DNA"/>
</dbReference>
<keyword evidence="4" id="KW-1185">Reference proteome</keyword>
<dbReference type="Gene3D" id="3.40.640.10">
    <property type="entry name" value="Type I PLP-dependent aspartate aminotransferase-like (Major domain)"/>
    <property type="match status" value="1"/>
</dbReference>
<keyword evidence="2" id="KW-0663">Pyridoxal phosphate</keyword>
<dbReference type="SUPFAM" id="SSF53383">
    <property type="entry name" value="PLP-dependent transferases"/>
    <property type="match status" value="1"/>
</dbReference>
<dbReference type="GO" id="GO:0008483">
    <property type="term" value="F:transaminase activity"/>
    <property type="evidence" value="ECO:0007669"/>
    <property type="project" value="UniProtKB-KW"/>
</dbReference>
<accession>A0ABW5GHP4</accession>
<evidence type="ECO:0000313" key="4">
    <source>
        <dbReference type="Proteomes" id="UP001597419"/>
    </source>
</evidence>
<evidence type="ECO:0000313" key="3">
    <source>
        <dbReference type="EMBL" id="MFD2460009.1"/>
    </source>
</evidence>
<dbReference type="InterPro" id="IPR015421">
    <property type="entry name" value="PyrdxlP-dep_Trfase_major"/>
</dbReference>
<proteinExistence type="predicted"/>
<dbReference type="Proteomes" id="UP001597419">
    <property type="component" value="Unassembled WGS sequence"/>
</dbReference>